<dbReference type="InterPro" id="IPR006186">
    <property type="entry name" value="Ser/Thr-sp_prot-phosphatase"/>
</dbReference>
<evidence type="ECO:0000313" key="11">
    <source>
        <dbReference type="Proteomes" id="UP001470230"/>
    </source>
</evidence>
<accession>A0ABR2I5U1</accession>
<comment type="catalytic activity">
    <reaction evidence="6">
        <text>O-phospho-L-seryl-[protein] + H2O = L-seryl-[protein] + phosphate</text>
        <dbReference type="Rhea" id="RHEA:20629"/>
        <dbReference type="Rhea" id="RHEA-COMP:9863"/>
        <dbReference type="Rhea" id="RHEA-COMP:11604"/>
        <dbReference type="ChEBI" id="CHEBI:15377"/>
        <dbReference type="ChEBI" id="CHEBI:29999"/>
        <dbReference type="ChEBI" id="CHEBI:43474"/>
        <dbReference type="ChEBI" id="CHEBI:83421"/>
        <dbReference type="EC" id="3.1.3.16"/>
    </reaction>
</comment>
<dbReference type="Proteomes" id="UP001470230">
    <property type="component" value="Unassembled WGS sequence"/>
</dbReference>
<evidence type="ECO:0000256" key="8">
    <source>
        <dbReference type="RuleBase" id="RU004273"/>
    </source>
</evidence>
<evidence type="ECO:0000256" key="4">
    <source>
        <dbReference type="ARBA" id="ARBA00022912"/>
    </source>
</evidence>
<comment type="cofactor">
    <cofactor evidence="1">
        <name>Mn(2+)</name>
        <dbReference type="ChEBI" id="CHEBI:29035"/>
    </cofactor>
</comment>
<evidence type="ECO:0000256" key="2">
    <source>
        <dbReference type="ARBA" id="ARBA00022723"/>
    </source>
</evidence>
<dbReference type="PROSITE" id="PS00125">
    <property type="entry name" value="SER_THR_PHOSPHATASE"/>
    <property type="match status" value="1"/>
</dbReference>
<dbReference type="InterPro" id="IPR029052">
    <property type="entry name" value="Metallo-depent_PP-like"/>
</dbReference>
<comment type="catalytic activity">
    <reaction evidence="7 8">
        <text>O-phospho-L-threonyl-[protein] + H2O = L-threonyl-[protein] + phosphate</text>
        <dbReference type="Rhea" id="RHEA:47004"/>
        <dbReference type="Rhea" id="RHEA-COMP:11060"/>
        <dbReference type="Rhea" id="RHEA-COMP:11605"/>
        <dbReference type="ChEBI" id="CHEBI:15377"/>
        <dbReference type="ChEBI" id="CHEBI:30013"/>
        <dbReference type="ChEBI" id="CHEBI:43474"/>
        <dbReference type="ChEBI" id="CHEBI:61977"/>
        <dbReference type="EC" id="3.1.3.16"/>
    </reaction>
</comment>
<sequence length="361" mass="41580">MKDLVQNFRKLGLIGNVISNIYTKSYKNSKIPFDNNDYLYIIEEVISILEKENAVLEIGSKDEKLEIVFVGDIHGSIESLLRIFDERRSPKNTKYLFLGDYVDRGRNSIEVIILLYAYKCLYPNNIYLIRGNHEFRNLTDHYGFKCECLKRMKDGEEFYNRVTNSFKFLPICAIVNDSIFCVHGGISALIDNRQELMNITKVGDHFSENDSVQAEFLWNDPDDSISAYKRSPRGLGAIFGREALDFFLKSLGFDLVIRGHQNERDGYNWPFEENEGILTVFSAIDYCGTLNDGGYAVTNVETDSNEEKQNLVDVFTLDYFAKKKRIYPPEESIENVFTMMNASLPYDNSYDLLDDIPLLVS</sequence>
<dbReference type="InterPro" id="IPR050341">
    <property type="entry name" value="PP1_catalytic_subunit"/>
</dbReference>
<dbReference type="CDD" id="cd00144">
    <property type="entry name" value="MPP_PPP_family"/>
    <property type="match status" value="1"/>
</dbReference>
<evidence type="ECO:0000256" key="5">
    <source>
        <dbReference type="ARBA" id="ARBA00023211"/>
    </source>
</evidence>
<evidence type="ECO:0000256" key="1">
    <source>
        <dbReference type="ARBA" id="ARBA00001936"/>
    </source>
</evidence>
<evidence type="ECO:0000313" key="10">
    <source>
        <dbReference type="EMBL" id="KAK8857833.1"/>
    </source>
</evidence>
<keyword evidence="11" id="KW-1185">Reference proteome</keyword>
<comment type="caution">
    <text evidence="10">The sequence shown here is derived from an EMBL/GenBank/DDBJ whole genome shotgun (WGS) entry which is preliminary data.</text>
</comment>
<comment type="similarity">
    <text evidence="8">Belongs to the PPP phosphatase family.</text>
</comment>
<name>A0ABR2I5U1_9EUKA</name>
<dbReference type="PANTHER" id="PTHR11668">
    <property type="entry name" value="SERINE/THREONINE PROTEIN PHOSPHATASE"/>
    <property type="match status" value="1"/>
</dbReference>
<keyword evidence="4" id="KW-0904">Protein phosphatase</keyword>
<dbReference type="InterPro" id="IPR004843">
    <property type="entry name" value="Calcineurin-like_PHP"/>
</dbReference>
<organism evidence="10 11">
    <name type="scientific">Tritrichomonas musculus</name>
    <dbReference type="NCBI Taxonomy" id="1915356"/>
    <lineage>
        <taxon>Eukaryota</taxon>
        <taxon>Metamonada</taxon>
        <taxon>Parabasalia</taxon>
        <taxon>Tritrichomonadida</taxon>
        <taxon>Tritrichomonadidae</taxon>
        <taxon>Tritrichomonas</taxon>
    </lineage>
</organism>
<dbReference type="Pfam" id="PF00149">
    <property type="entry name" value="Metallophos"/>
    <property type="match status" value="1"/>
</dbReference>
<protein>
    <recommendedName>
        <fullName evidence="8">Serine/threonine-protein phosphatase</fullName>
        <ecNumber evidence="8">3.1.3.16</ecNumber>
    </recommendedName>
</protein>
<dbReference type="Gene3D" id="3.60.21.10">
    <property type="match status" value="1"/>
</dbReference>
<evidence type="ECO:0000256" key="6">
    <source>
        <dbReference type="ARBA" id="ARBA00047761"/>
    </source>
</evidence>
<dbReference type="PRINTS" id="PR00114">
    <property type="entry name" value="STPHPHTASE"/>
</dbReference>
<keyword evidence="3 8" id="KW-0378">Hydrolase</keyword>
<dbReference type="SUPFAM" id="SSF56300">
    <property type="entry name" value="Metallo-dependent phosphatases"/>
    <property type="match status" value="1"/>
</dbReference>
<dbReference type="SMART" id="SM00156">
    <property type="entry name" value="PP2Ac"/>
    <property type="match status" value="1"/>
</dbReference>
<keyword evidence="2" id="KW-0479">Metal-binding</keyword>
<evidence type="ECO:0000259" key="9">
    <source>
        <dbReference type="PROSITE" id="PS00125"/>
    </source>
</evidence>
<dbReference type="EC" id="3.1.3.16" evidence="8"/>
<reference evidence="10 11" key="1">
    <citation type="submission" date="2024-04" db="EMBL/GenBank/DDBJ databases">
        <title>Tritrichomonas musculus Genome.</title>
        <authorList>
            <person name="Alves-Ferreira E."/>
            <person name="Grigg M."/>
            <person name="Lorenzi H."/>
            <person name="Galac M."/>
        </authorList>
    </citation>
    <scope>NUCLEOTIDE SEQUENCE [LARGE SCALE GENOMIC DNA]</scope>
    <source>
        <strain evidence="10 11">EAF2021</strain>
    </source>
</reference>
<evidence type="ECO:0000256" key="3">
    <source>
        <dbReference type="ARBA" id="ARBA00022801"/>
    </source>
</evidence>
<keyword evidence="5" id="KW-0464">Manganese</keyword>
<proteinExistence type="inferred from homology"/>
<gene>
    <name evidence="10" type="ORF">M9Y10_012927</name>
</gene>
<evidence type="ECO:0000256" key="7">
    <source>
        <dbReference type="ARBA" id="ARBA00048336"/>
    </source>
</evidence>
<dbReference type="EMBL" id="JAPFFF010000019">
    <property type="protein sequence ID" value="KAK8857833.1"/>
    <property type="molecule type" value="Genomic_DNA"/>
</dbReference>
<feature type="domain" description="Serine/threonine specific protein phosphatases" evidence="9">
    <location>
        <begin position="129"/>
        <end position="134"/>
    </location>
</feature>
<dbReference type="PANTHER" id="PTHR11668:SF300">
    <property type="entry name" value="SERINE_THREONINE-PROTEIN PHOSPHATASE"/>
    <property type="match status" value="1"/>
</dbReference>